<dbReference type="Proteomes" id="UP000239025">
    <property type="component" value="Chromosome 1"/>
</dbReference>
<protein>
    <submittedName>
        <fullName evidence="1">Uncharacterized protein</fullName>
    </submittedName>
</protein>
<organism evidence="1 2">
    <name type="scientific">Pseudomonas cerasi</name>
    <dbReference type="NCBI Taxonomy" id="1583341"/>
    <lineage>
        <taxon>Bacteria</taxon>
        <taxon>Pseudomonadati</taxon>
        <taxon>Pseudomonadota</taxon>
        <taxon>Gammaproteobacteria</taxon>
        <taxon>Pseudomonadales</taxon>
        <taxon>Pseudomonadaceae</taxon>
        <taxon>Pseudomonas</taxon>
    </lineage>
</organism>
<reference evidence="2" key="1">
    <citation type="submission" date="2017-11" db="EMBL/GenBank/DDBJ databases">
        <authorList>
            <person name="Blom J."/>
        </authorList>
    </citation>
    <scope>NUCLEOTIDE SEQUENCE [LARGE SCALE GENOMIC DNA]</scope>
</reference>
<dbReference type="AlphaFoldDB" id="A0A193SW47"/>
<proteinExistence type="predicted"/>
<name>A0A193SW47_9PSED</name>
<evidence type="ECO:0000313" key="2">
    <source>
        <dbReference type="Proteomes" id="UP000239025"/>
    </source>
</evidence>
<dbReference type="EMBL" id="LT963395">
    <property type="protein sequence ID" value="SOS22180.1"/>
    <property type="molecule type" value="Genomic_DNA"/>
</dbReference>
<gene>
    <name evidence="1" type="ORF">PL963_04056</name>
</gene>
<accession>A0A193SW47</accession>
<sequence>MLCGRSSCKLENAVSTLAEQGSVPSYQAFDAGVSQDVINSSIAIGTYDHLLVTAADLSFAQLAQLNTNDIQHMLNTKFWGL</sequence>
<keyword evidence="2" id="KW-1185">Reference proteome</keyword>
<evidence type="ECO:0000313" key="1">
    <source>
        <dbReference type="EMBL" id="SOS22180.1"/>
    </source>
</evidence>